<dbReference type="EMBL" id="JBHUHT010000012">
    <property type="protein sequence ID" value="MFD2096402.1"/>
    <property type="molecule type" value="Genomic_DNA"/>
</dbReference>
<evidence type="ECO:0000313" key="2">
    <source>
        <dbReference type="Proteomes" id="UP001597380"/>
    </source>
</evidence>
<reference evidence="2" key="1">
    <citation type="journal article" date="2019" name="Int. J. Syst. Evol. Microbiol.">
        <title>The Global Catalogue of Microorganisms (GCM) 10K type strain sequencing project: providing services to taxonomists for standard genome sequencing and annotation.</title>
        <authorList>
            <consortium name="The Broad Institute Genomics Platform"/>
            <consortium name="The Broad Institute Genome Sequencing Center for Infectious Disease"/>
            <person name="Wu L."/>
            <person name="Ma J."/>
        </authorList>
    </citation>
    <scope>NUCLEOTIDE SEQUENCE [LARGE SCALE GENOMIC DNA]</scope>
    <source>
        <strain evidence="2">CGMCC 1.10992</strain>
    </source>
</reference>
<comment type="caution">
    <text evidence="1">The sequence shown here is derived from an EMBL/GenBank/DDBJ whole genome shotgun (WGS) entry which is preliminary data.</text>
</comment>
<sequence length="126" mass="14805">MKRSSKLVASFGLGLILVAGLVSELYADGKIVVRKSSEPREVSIWEQREQMQQEKEFEQWLRMQQDWQWISQLPPGCILRKDLRGSYDCGGRYYWPYRGEKQEYFIEVDPRELSGHKKMPAPIDPP</sequence>
<protein>
    <submittedName>
        <fullName evidence="1">Uncharacterized protein</fullName>
    </submittedName>
</protein>
<gene>
    <name evidence="1" type="ORF">ACFSJ3_10440</name>
</gene>
<proteinExistence type="predicted"/>
<name>A0ABW4XMF3_9GAMM</name>
<accession>A0ABW4XMF3</accession>
<keyword evidence="2" id="KW-1185">Reference proteome</keyword>
<dbReference type="Proteomes" id="UP001597380">
    <property type="component" value="Unassembled WGS sequence"/>
</dbReference>
<dbReference type="RefSeq" id="WP_345339213.1">
    <property type="nucleotide sequence ID" value="NZ_BAABLI010000008.1"/>
</dbReference>
<evidence type="ECO:0000313" key="1">
    <source>
        <dbReference type="EMBL" id="MFD2096402.1"/>
    </source>
</evidence>
<organism evidence="1 2">
    <name type="scientific">Corallincola platygyrae</name>
    <dbReference type="NCBI Taxonomy" id="1193278"/>
    <lineage>
        <taxon>Bacteria</taxon>
        <taxon>Pseudomonadati</taxon>
        <taxon>Pseudomonadota</taxon>
        <taxon>Gammaproteobacteria</taxon>
        <taxon>Alteromonadales</taxon>
        <taxon>Psychromonadaceae</taxon>
        <taxon>Corallincola</taxon>
    </lineage>
</organism>